<keyword evidence="2" id="KW-1185">Reference proteome</keyword>
<accession>A0ABT0VIA5</accession>
<proteinExistence type="predicted"/>
<dbReference type="PROSITE" id="PS01228">
    <property type="entry name" value="COF_1"/>
    <property type="match status" value="1"/>
</dbReference>
<dbReference type="Gene3D" id="1.10.150.240">
    <property type="entry name" value="Putative phosphatase, domain 2"/>
    <property type="match status" value="1"/>
</dbReference>
<dbReference type="Pfam" id="PF13419">
    <property type="entry name" value="HAD_2"/>
    <property type="match status" value="1"/>
</dbReference>
<protein>
    <submittedName>
        <fullName evidence="1">HAD family hydrolase</fullName>
    </submittedName>
</protein>
<dbReference type="RefSeq" id="WP_205143189.1">
    <property type="nucleotide sequence ID" value="NZ_JAFBDN010000004.1"/>
</dbReference>
<dbReference type="SFLD" id="SFLDG01135">
    <property type="entry name" value="C1.5.6:_HAD__Beta-PGM__Phospha"/>
    <property type="match status" value="1"/>
</dbReference>
<dbReference type="InterPro" id="IPR041492">
    <property type="entry name" value="HAD_2"/>
</dbReference>
<dbReference type="InterPro" id="IPR023198">
    <property type="entry name" value="PGP-like_dom2"/>
</dbReference>
<dbReference type="InterPro" id="IPR050155">
    <property type="entry name" value="HAD-like_hydrolase_sf"/>
</dbReference>
<dbReference type="EMBL" id="JAGMVS010000039">
    <property type="protein sequence ID" value="MCM2436853.1"/>
    <property type="molecule type" value="Genomic_DNA"/>
</dbReference>
<dbReference type="SFLD" id="SFLDS00003">
    <property type="entry name" value="Haloacid_Dehalogenase"/>
    <property type="match status" value="1"/>
</dbReference>
<dbReference type="GO" id="GO:0016787">
    <property type="term" value="F:hydrolase activity"/>
    <property type="evidence" value="ECO:0007669"/>
    <property type="project" value="UniProtKB-KW"/>
</dbReference>
<dbReference type="PANTHER" id="PTHR43434:SF26">
    <property type="entry name" value="PYROPHOSPHATASE PPAX"/>
    <property type="match status" value="1"/>
</dbReference>
<dbReference type="Proteomes" id="UP001057481">
    <property type="component" value="Unassembled WGS sequence"/>
</dbReference>
<dbReference type="InterPro" id="IPR006439">
    <property type="entry name" value="HAD-SF_hydro_IA"/>
</dbReference>
<dbReference type="Gene3D" id="3.40.50.1000">
    <property type="entry name" value="HAD superfamily/HAD-like"/>
    <property type="match status" value="1"/>
</dbReference>
<gene>
    <name evidence="1" type="ORF">KAK10_02760</name>
</gene>
<evidence type="ECO:0000313" key="2">
    <source>
        <dbReference type="Proteomes" id="UP001057481"/>
    </source>
</evidence>
<name>A0ABT0VIA5_9LACO</name>
<comment type="caution">
    <text evidence="1">The sequence shown here is derived from an EMBL/GenBank/DDBJ whole genome shotgun (WGS) entry which is preliminary data.</text>
</comment>
<dbReference type="SFLD" id="SFLDG01129">
    <property type="entry name" value="C1.5:_HAD__Beta-PGM__Phosphata"/>
    <property type="match status" value="1"/>
</dbReference>
<keyword evidence="1" id="KW-0378">Hydrolase</keyword>
<dbReference type="InterPro" id="IPR036412">
    <property type="entry name" value="HAD-like_sf"/>
</dbReference>
<organism evidence="1 2">
    <name type="scientific">Periweissella beninensis</name>
    <dbReference type="NCBI Taxonomy" id="504936"/>
    <lineage>
        <taxon>Bacteria</taxon>
        <taxon>Bacillati</taxon>
        <taxon>Bacillota</taxon>
        <taxon>Bacilli</taxon>
        <taxon>Lactobacillales</taxon>
        <taxon>Lactobacillaceae</taxon>
        <taxon>Periweissella</taxon>
    </lineage>
</organism>
<dbReference type="SUPFAM" id="SSF56784">
    <property type="entry name" value="HAD-like"/>
    <property type="match status" value="1"/>
</dbReference>
<dbReference type="PANTHER" id="PTHR43434">
    <property type="entry name" value="PHOSPHOGLYCOLATE PHOSPHATASE"/>
    <property type="match status" value="1"/>
</dbReference>
<sequence length="207" mass="23273">MKTAFIFDIDGTLLNTEQMYMKSLQLTLANHGINKTYDEVYAVFGLPSFESLQYLGVNNPKAMQAEWQGHYHEFWHEVNLFDGVSAMLQLLRTNQQNALAVVTSNTATEFKDHVTPFGITQYFDSFTFAGDTPRMKPFPDPIIHALADLDVDSSKAIYIGDSVHDMQAAHTAGIDFGLATWGVKDIAKFGDEPDYLFKHPLDITKNI</sequence>
<dbReference type="InterPro" id="IPR023214">
    <property type="entry name" value="HAD_sf"/>
</dbReference>
<evidence type="ECO:0000313" key="1">
    <source>
        <dbReference type="EMBL" id="MCM2436853.1"/>
    </source>
</evidence>
<dbReference type="NCBIfam" id="TIGR01549">
    <property type="entry name" value="HAD-SF-IA-v1"/>
    <property type="match status" value="1"/>
</dbReference>
<reference evidence="1" key="1">
    <citation type="submission" date="2021-04" db="EMBL/GenBank/DDBJ databases">
        <title>Taxonomic assessment of Weissella genus.</title>
        <authorList>
            <person name="Fanelli F."/>
            <person name="Chieffi D."/>
            <person name="Dell'Aquila A."/>
            <person name="Gyu-Sung C."/>
            <person name="Franz C.M.A.P."/>
            <person name="Fusco V."/>
        </authorList>
    </citation>
    <scope>NUCLEOTIDE SEQUENCE</scope>
    <source>
        <strain evidence="1">LMG 25373</strain>
    </source>
</reference>